<dbReference type="AlphaFoldDB" id="A0A8B6D5F9"/>
<dbReference type="Gene3D" id="2.40.70.10">
    <property type="entry name" value="Acid Proteases"/>
    <property type="match status" value="1"/>
</dbReference>
<name>A0A8B6D5F9_MYTGA</name>
<accession>A0A8B6D5F9</accession>
<sequence length="585" mass="66042">MEVNGIKMCSLLDTGAQVSTMTESFYRNHMADLGDLVDITDMLRISAANGGDIRYLGYIECNLKALGYTFENMGFLVVRDPSEDTLKQRKRRVPGVIGSNIFKSMKVLCDSIEILPKNWGNILALYEEIYENDYIGKIRIPNHHSIIIPRGSVQIIEMQTKPAPKGEKLDCIVEENTGLTLPNGFVLASTLVSVTDTGRIPVQICNYSNIDINFRPRTLIGTAVNITTPSFQIAEMNTQTACSVDINSNGILKKMEVGSLTEEQERQVRNLIIKYKDTFSKSEDDIGFCDKIEHHIPTSDNIPVRIPHRRIPPNQWSEVREYLQNALKMCVIQESSSPYAAPVVIIPKKNGKLRMCVDFRGLNAKTRKDAYPLPRIEEALDALNGAKYFCSLDLAHGFHQLPVASEDIEKTAFRVGTGGLYEYLRMPFELTGSPGTFMRLMDKIFGDQKFQTILTYLDDILVFGRDFNETLERLEMVLSRLKANNLKIRPEKCQLFKEQLSRKPKHTPETARLEETTILKSPSSLLPSDLTCAIQNQIAVVWEEQIGTSPLSCIPIISSAIPTVHPEEQSNLQKTDPHRKRWDNL</sequence>
<dbReference type="PANTHER" id="PTHR24559:SF435">
    <property type="entry name" value="RIBONUCLEASE H"/>
    <property type="match status" value="1"/>
</dbReference>
<reference evidence="3" key="1">
    <citation type="submission" date="2018-11" db="EMBL/GenBank/DDBJ databases">
        <authorList>
            <person name="Alioto T."/>
            <person name="Alioto T."/>
        </authorList>
    </citation>
    <scope>NUCLEOTIDE SEQUENCE</scope>
</reference>
<dbReference type="SUPFAM" id="SSF56672">
    <property type="entry name" value="DNA/RNA polymerases"/>
    <property type="match status" value="1"/>
</dbReference>
<dbReference type="Gene3D" id="3.10.10.10">
    <property type="entry name" value="HIV Type 1 Reverse Transcriptase, subunit A, domain 1"/>
    <property type="match status" value="1"/>
</dbReference>
<dbReference type="OrthoDB" id="6262013at2759"/>
<comment type="caution">
    <text evidence="3">The sequence shown here is derived from an EMBL/GenBank/DDBJ whole genome shotgun (WGS) entry which is preliminary data.</text>
</comment>
<dbReference type="InterPro" id="IPR021109">
    <property type="entry name" value="Peptidase_aspartic_dom_sf"/>
</dbReference>
<dbReference type="InterPro" id="IPR043128">
    <property type="entry name" value="Rev_trsase/Diguanyl_cyclase"/>
</dbReference>
<keyword evidence="4" id="KW-1185">Reference proteome</keyword>
<dbReference type="InterPro" id="IPR043502">
    <property type="entry name" value="DNA/RNA_pol_sf"/>
</dbReference>
<gene>
    <name evidence="3" type="ORF">MGAL_10B063971</name>
</gene>
<dbReference type="Pfam" id="PF00078">
    <property type="entry name" value="RVT_1"/>
    <property type="match status" value="1"/>
</dbReference>
<dbReference type="CDD" id="cd01647">
    <property type="entry name" value="RT_LTR"/>
    <property type="match status" value="1"/>
</dbReference>
<evidence type="ECO:0000256" key="1">
    <source>
        <dbReference type="SAM" id="MobiDB-lite"/>
    </source>
</evidence>
<evidence type="ECO:0000313" key="4">
    <source>
        <dbReference type="Proteomes" id="UP000596742"/>
    </source>
</evidence>
<dbReference type="EMBL" id="UYJE01002865">
    <property type="protein sequence ID" value="VDI14327.1"/>
    <property type="molecule type" value="Genomic_DNA"/>
</dbReference>
<dbReference type="InterPro" id="IPR000477">
    <property type="entry name" value="RT_dom"/>
</dbReference>
<proteinExistence type="predicted"/>
<dbReference type="InterPro" id="IPR053134">
    <property type="entry name" value="RNA-dir_DNA_polymerase"/>
</dbReference>
<organism evidence="3 4">
    <name type="scientific">Mytilus galloprovincialis</name>
    <name type="common">Mediterranean mussel</name>
    <dbReference type="NCBI Taxonomy" id="29158"/>
    <lineage>
        <taxon>Eukaryota</taxon>
        <taxon>Metazoa</taxon>
        <taxon>Spiralia</taxon>
        <taxon>Lophotrochozoa</taxon>
        <taxon>Mollusca</taxon>
        <taxon>Bivalvia</taxon>
        <taxon>Autobranchia</taxon>
        <taxon>Pteriomorphia</taxon>
        <taxon>Mytilida</taxon>
        <taxon>Mytiloidea</taxon>
        <taxon>Mytilidae</taxon>
        <taxon>Mytilinae</taxon>
        <taxon>Mytilus</taxon>
    </lineage>
</organism>
<dbReference type="PANTHER" id="PTHR24559">
    <property type="entry name" value="TRANSPOSON TY3-I GAG-POL POLYPROTEIN"/>
    <property type="match status" value="1"/>
</dbReference>
<feature type="domain" description="Reverse transcriptase" evidence="2">
    <location>
        <begin position="327"/>
        <end position="530"/>
    </location>
</feature>
<feature type="region of interest" description="Disordered" evidence="1">
    <location>
        <begin position="565"/>
        <end position="585"/>
    </location>
</feature>
<dbReference type="Proteomes" id="UP000596742">
    <property type="component" value="Unassembled WGS sequence"/>
</dbReference>
<evidence type="ECO:0000313" key="3">
    <source>
        <dbReference type="EMBL" id="VDI14327.1"/>
    </source>
</evidence>
<dbReference type="PROSITE" id="PS50878">
    <property type="entry name" value="RT_POL"/>
    <property type="match status" value="1"/>
</dbReference>
<evidence type="ECO:0000259" key="2">
    <source>
        <dbReference type="PROSITE" id="PS50878"/>
    </source>
</evidence>
<protein>
    <recommendedName>
        <fullName evidence="2">Reverse transcriptase domain-containing protein</fullName>
    </recommendedName>
</protein>
<dbReference type="Gene3D" id="3.30.70.270">
    <property type="match status" value="1"/>
</dbReference>